<dbReference type="KEGG" id="awo:Awo_c00960"/>
<keyword evidence="2" id="KW-0547">Nucleotide-binding</keyword>
<evidence type="ECO:0000256" key="3">
    <source>
        <dbReference type="ARBA" id="ARBA00022840"/>
    </source>
</evidence>
<keyword evidence="3 5" id="KW-0067">ATP-binding</keyword>
<dbReference type="PROSITE" id="PS50893">
    <property type="entry name" value="ABC_TRANSPORTER_2"/>
    <property type="match status" value="1"/>
</dbReference>
<organism evidence="5 6">
    <name type="scientific">Acetobacterium woodii (strain ATCC 29683 / DSM 1030 / JCM 2381 / KCTC 1655 / WB1)</name>
    <dbReference type="NCBI Taxonomy" id="931626"/>
    <lineage>
        <taxon>Bacteria</taxon>
        <taxon>Bacillati</taxon>
        <taxon>Bacillota</taxon>
        <taxon>Clostridia</taxon>
        <taxon>Eubacteriales</taxon>
        <taxon>Eubacteriaceae</taxon>
        <taxon>Acetobacterium</taxon>
    </lineage>
</organism>
<dbReference type="HOGENOM" id="CLU_000604_1_11_9"/>
<dbReference type="InterPro" id="IPR017871">
    <property type="entry name" value="ABC_transporter-like_CS"/>
</dbReference>
<dbReference type="RefSeq" id="WP_014354510.1">
    <property type="nucleotide sequence ID" value="NC_016894.1"/>
</dbReference>
<dbReference type="InterPro" id="IPR003593">
    <property type="entry name" value="AAA+_ATPase"/>
</dbReference>
<dbReference type="AlphaFoldDB" id="H6LF00"/>
<protein>
    <submittedName>
        <fullName evidence="5">Iron chelating ABC transport system ATP-binding protein</fullName>
    </submittedName>
</protein>
<dbReference type="Gene3D" id="3.40.50.300">
    <property type="entry name" value="P-loop containing nucleotide triphosphate hydrolases"/>
    <property type="match status" value="1"/>
</dbReference>
<dbReference type="GO" id="GO:0016887">
    <property type="term" value="F:ATP hydrolysis activity"/>
    <property type="evidence" value="ECO:0007669"/>
    <property type="project" value="InterPro"/>
</dbReference>
<dbReference type="InterPro" id="IPR027417">
    <property type="entry name" value="P-loop_NTPase"/>
</dbReference>
<dbReference type="SMART" id="SM00382">
    <property type="entry name" value="AAA"/>
    <property type="match status" value="1"/>
</dbReference>
<dbReference type="OrthoDB" id="9799337at2"/>
<evidence type="ECO:0000259" key="4">
    <source>
        <dbReference type="PROSITE" id="PS50893"/>
    </source>
</evidence>
<dbReference type="InterPro" id="IPR050153">
    <property type="entry name" value="Metal_Ion_Import_ABC"/>
</dbReference>
<dbReference type="Pfam" id="PF00005">
    <property type="entry name" value="ABC_tran"/>
    <property type="match status" value="1"/>
</dbReference>
<dbReference type="EMBL" id="CP002987">
    <property type="protein sequence ID" value="AFA46906.1"/>
    <property type="molecule type" value="Genomic_DNA"/>
</dbReference>
<dbReference type="SUPFAM" id="SSF52540">
    <property type="entry name" value="P-loop containing nucleoside triphosphate hydrolases"/>
    <property type="match status" value="1"/>
</dbReference>
<reference evidence="6" key="1">
    <citation type="submission" date="2011-07" db="EMBL/GenBank/DDBJ databases">
        <title>Complete genome sequence of Acetobacterium woodii.</title>
        <authorList>
            <person name="Poehlein A."/>
            <person name="Schmidt S."/>
            <person name="Kaster A.-K."/>
            <person name="Goenrich M."/>
            <person name="Vollmers J."/>
            <person name="Thuermer A."/>
            <person name="Gottschalk G."/>
            <person name="Thauer R.K."/>
            <person name="Daniel R."/>
            <person name="Mueller V."/>
        </authorList>
    </citation>
    <scope>NUCLEOTIDE SEQUENCE [LARGE SCALE GENOMIC DNA]</scope>
    <source>
        <strain evidence="6">ATCC 29683 / DSM 1030 / JCM 2381 / KCTC 1655 / WB1</strain>
    </source>
</reference>
<dbReference type="PROSITE" id="PS00211">
    <property type="entry name" value="ABC_TRANSPORTER_1"/>
    <property type="match status" value="1"/>
</dbReference>
<evidence type="ECO:0000256" key="1">
    <source>
        <dbReference type="ARBA" id="ARBA00022448"/>
    </source>
</evidence>
<keyword evidence="1" id="KW-0813">Transport</keyword>
<sequence length="265" mass="29585">MSLKIENMSYAYGDHKVLDKINFEIPSGALTCILGANGIGKSTLFRCILRLNDDYTGHCYLNGLDAKLLSIQELAKQIAYIPQSHAPAFNYKVIEIVLMSTTAQMGNFKGPGDKEKKVAMEALERVGMAAFAEQGYTQISGGERQLVLIARALAQQTKIIIMDEPTSNLDYGNQIRILSKVKQLTREGYTIIQSTHHPDQAFMYADEVIVLEKGNLIHHGTPKEIISEPMIQKIYHINVEINSLYDDLVRVTIPIDEITNQLGCK</sequence>
<dbReference type="eggNOG" id="COG1120">
    <property type="taxonomic scope" value="Bacteria"/>
</dbReference>
<dbReference type="FunFam" id="3.40.50.300:FF:000134">
    <property type="entry name" value="Iron-enterobactin ABC transporter ATP-binding protein"/>
    <property type="match status" value="1"/>
</dbReference>
<evidence type="ECO:0000313" key="5">
    <source>
        <dbReference type="EMBL" id="AFA46906.1"/>
    </source>
</evidence>
<feature type="domain" description="ABC transporter" evidence="4">
    <location>
        <begin position="3"/>
        <end position="238"/>
    </location>
</feature>
<reference evidence="5 6" key="2">
    <citation type="journal article" date="2012" name="PLoS ONE">
        <title>An ancient pathway combining carbon dioxide fixation with the generation and utilization of a sodium ion gradient for ATP synthesis.</title>
        <authorList>
            <person name="Poehlein A."/>
            <person name="Schmidt S."/>
            <person name="Kaster A.K."/>
            <person name="Goenrich M."/>
            <person name="Vollmers J."/>
            <person name="Thurmer A."/>
            <person name="Bertsch J."/>
            <person name="Schuchmann K."/>
            <person name="Voigt B."/>
            <person name="Hecker M."/>
            <person name="Daniel R."/>
            <person name="Thauer R.K."/>
            <person name="Gottschalk G."/>
            <person name="Muller V."/>
        </authorList>
    </citation>
    <scope>NUCLEOTIDE SEQUENCE [LARGE SCALE GENOMIC DNA]</scope>
    <source>
        <strain evidence="6">ATCC 29683 / DSM 1030 / JCM 2381 / KCTC 1655 / WB1</strain>
    </source>
</reference>
<gene>
    <name evidence="5" type="ordered locus">Awo_c00960</name>
</gene>
<dbReference type="PANTHER" id="PTHR42734:SF19">
    <property type="entry name" value="IRON COMPOUNDS ABC TRANSPORTER, ATP-BINDING PROTEIN"/>
    <property type="match status" value="1"/>
</dbReference>
<evidence type="ECO:0000256" key="2">
    <source>
        <dbReference type="ARBA" id="ARBA00022741"/>
    </source>
</evidence>
<dbReference type="Proteomes" id="UP000007177">
    <property type="component" value="Chromosome"/>
</dbReference>
<dbReference type="GO" id="GO:0005524">
    <property type="term" value="F:ATP binding"/>
    <property type="evidence" value="ECO:0007669"/>
    <property type="project" value="UniProtKB-KW"/>
</dbReference>
<accession>H6LF00</accession>
<keyword evidence="6" id="KW-1185">Reference proteome</keyword>
<name>H6LF00_ACEWD</name>
<dbReference type="InterPro" id="IPR003439">
    <property type="entry name" value="ABC_transporter-like_ATP-bd"/>
</dbReference>
<dbReference type="CDD" id="cd03214">
    <property type="entry name" value="ABC_Iron-Siderophores_B12_Hemin"/>
    <property type="match status" value="1"/>
</dbReference>
<dbReference type="STRING" id="931626.Awo_c00960"/>
<proteinExistence type="predicted"/>
<evidence type="ECO:0000313" key="6">
    <source>
        <dbReference type="Proteomes" id="UP000007177"/>
    </source>
</evidence>
<dbReference type="PANTHER" id="PTHR42734">
    <property type="entry name" value="METAL TRANSPORT SYSTEM ATP-BINDING PROTEIN TM_0124-RELATED"/>
    <property type="match status" value="1"/>
</dbReference>